<sequence length="83" mass="8904">MACYQFFLRKPDGSINFKSAQICSDLSAAWGVIGDMARDAGEQASGSIFVKNDQGEVVILVGVASARVLTGQKPAPRSRRWTA</sequence>
<dbReference type="RefSeq" id="WP_155446458.1">
    <property type="nucleotide sequence ID" value="NZ_JAOQNR010000012.1"/>
</dbReference>
<organism evidence="1 2">
    <name type="scientific">Rhodoblastus acidophilus</name>
    <name type="common">Rhodopseudomonas acidophila</name>
    <dbReference type="NCBI Taxonomy" id="1074"/>
    <lineage>
        <taxon>Bacteria</taxon>
        <taxon>Pseudomonadati</taxon>
        <taxon>Pseudomonadota</taxon>
        <taxon>Alphaproteobacteria</taxon>
        <taxon>Hyphomicrobiales</taxon>
        <taxon>Rhodoblastaceae</taxon>
        <taxon>Rhodoblastus</taxon>
    </lineage>
</organism>
<evidence type="ECO:0000313" key="2">
    <source>
        <dbReference type="Proteomes" id="UP000439113"/>
    </source>
</evidence>
<dbReference type="AlphaFoldDB" id="A0A6N8DMG7"/>
<dbReference type="EMBL" id="WNKS01000010">
    <property type="protein sequence ID" value="MTV31782.1"/>
    <property type="molecule type" value="Genomic_DNA"/>
</dbReference>
<protein>
    <submittedName>
        <fullName evidence="1">Uncharacterized protein</fullName>
    </submittedName>
</protein>
<dbReference type="Proteomes" id="UP000439113">
    <property type="component" value="Unassembled WGS sequence"/>
</dbReference>
<gene>
    <name evidence="1" type="ORF">GJ654_12355</name>
</gene>
<proteinExistence type="predicted"/>
<evidence type="ECO:0000313" key="1">
    <source>
        <dbReference type="EMBL" id="MTV31782.1"/>
    </source>
</evidence>
<comment type="caution">
    <text evidence="1">The sequence shown here is derived from an EMBL/GenBank/DDBJ whole genome shotgun (WGS) entry which is preliminary data.</text>
</comment>
<accession>A0A6N8DMG7</accession>
<reference evidence="1 2" key="1">
    <citation type="submission" date="2019-11" db="EMBL/GenBank/DDBJ databases">
        <title>Whole-genome sequence of a Rhodoblastus acidophilus DSM 142.</title>
        <authorList>
            <person name="Kyndt J.A."/>
            <person name="Meyer T.E."/>
        </authorList>
    </citation>
    <scope>NUCLEOTIDE SEQUENCE [LARGE SCALE GENOMIC DNA]</scope>
    <source>
        <strain evidence="1 2">DSM 142</strain>
    </source>
</reference>
<dbReference type="OrthoDB" id="9913500at2"/>
<name>A0A6N8DMG7_RHOAC</name>